<keyword evidence="2" id="KW-1185">Reference proteome</keyword>
<feature type="non-terminal residue" evidence="1">
    <location>
        <position position="118"/>
    </location>
</feature>
<sequence>MDFVTKERQCAITMCIKAPYQPMKSITDTLPVYLKVGDVICQRCYNGVIIKPSTSMKEHAWATNIQILDVEEHAIVDQEEASEVITFSKAIKIMTDILYQHEVVQKLPAFKTFEEFRD</sequence>
<evidence type="ECO:0000313" key="1">
    <source>
        <dbReference type="EMBL" id="CAG8826694.1"/>
    </source>
</evidence>
<dbReference type="Proteomes" id="UP000789901">
    <property type="component" value="Unassembled WGS sequence"/>
</dbReference>
<protein>
    <submittedName>
        <fullName evidence="1">9101_t:CDS:1</fullName>
    </submittedName>
</protein>
<reference evidence="1 2" key="1">
    <citation type="submission" date="2021-06" db="EMBL/GenBank/DDBJ databases">
        <authorList>
            <person name="Kallberg Y."/>
            <person name="Tangrot J."/>
            <person name="Rosling A."/>
        </authorList>
    </citation>
    <scope>NUCLEOTIDE SEQUENCE [LARGE SCALE GENOMIC DNA]</scope>
    <source>
        <strain evidence="1 2">120-4 pot B 10/14</strain>
    </source>
</reference>
<accession>A0ABN7WCR4</accession>
<organism evidence="1 2">
    <name type="scientific">Gigaspora margarita</name>
    <dbReference type="NCBI Taxonomy" id="4874"/>
    <lineage>
        <taxon>Eukaryota</taxon>
        <taxon>Fungi</taxon>
        <taxon>Fungi incertae sedis</taxon>
        <taxon>Mucoromycota</taxon>
        <taxon>Glomeromycotina</taxon>
        <taxon>Glomeromycetes</taxon>
        <taxon>Diversisporales</taxon>
        <taxon>Gigasporaceae</taxon>
        <taxon>Gigaspora</taxon>
    </lineage>
</organism>
<comment type="caution">
    <text evidence="1">The sequence shown here is derived from an EMBL/GenBank/DDBJ whole genome shotgun (WGS) entry which is preliminary data.</text>
</comment>
<proteinExistence type="predicted"/>
<dbReference type="EMBL" id="CAJVQB010038822">
    <property type="protein sequence ID" value="CAG8826694.1"/>
    <property type="molecule type" value="Genomic_DNA"/>
</dbReference>
<gene>
    <name evidence="1" type="ORF">GMARGA_LOCUS29196</name>
</gene>
<name>A0ABN7WCR4_GIGMA</name>
<evidence type="ECO:0000313" key="2">
    <source>
        <dbReference type="Proteomes" id="UP000789901"/>
    </source>
</evidence>